<dbReference type="OrthoDB" id="690172at2759"/>
<evidence type="ECO:0000256" key="1">
    <source>
        <dbReference type="SAM" id="Phobius"/>
    </source>
</evidence>
<reference evidence="2 3" key="1">
    <citation type="submission" date="2019-05" db="EMBL/GenBank/DDBJ databases">
        <title>Mikania micrantha, genome provides insights into the molecular mechanism of rapid growth.</title>
        <authorList>
            <person name="Liu B."/>
        </authorList>
    </citation>
    <scope>NUCLEOTIDE SEQUENCE [LARGE SCALE GENOMIC DNA]</scope>
    <source>
        <strain evidence="2">NLD-2019</strain>
        <tissue evidence="2">Leaf</tissue>
    </source>
</reference>
<name>A0A5N6MW44_9ASTR</name>
<evidence type="ECO:0000313" key="3">
    <source>
        <dbReference type="Proteomes" id="UP000326396"/>
    </source>
</evidence>
<proteinExistence type="predicted"/>
<dbReference type="EMBL" id="SZYD01000014">
    <property type="protein sequence ID" value="KAD4178649.1"/>
    <property type="molecule type" value="Genomic_DNA"/>
</dbReference>
<evidence type="ECO:0000313" key="2">
    <source>
        <dbReference type="EMBL" id="KAD4178649.1"/>
    </source>
</evidence>
<sequence>MVMIGDKIKDSSKTEAEISVEMAKLNPLLVVALKVLVMLVLVLGTKEFRIAITISAFVLLFMLALTSNVFDRDDDQRSESGKKSSAYFGKLELATAPAGAGASSPYTFV</sequence>
<dbReference type="AlphaFoldDB" id="A0A5N6MW44"/>
<protein>
    <submittedName>
        <fullName evidence="2">Uncharacterized protein</fullName>
    </submittedName>
</protein>
<organism evidence="2 3">
    <name type="scientific">Mikania micrantha</name>
    <name type="common">bitter vine</name>
    <dbReference type="NCBI Taxonomy" id="192012"/>
    <lineage>
        <taxon>Eukaryota</taxon>
        <taxon>Viridiplantae</taxon>
        <taxon>Streptophyta</taxon>
        <taxon>Embryophyta</taxon>
        <taxon>Tracheophyta</taxon>
        <taxon>Spermatophyta</taxon>
        <taxon>Magnoliopsida</taxon>
        <taxon>eudicotyledons</taxon>
        <taxon>Gunneridae</taxon>
        <taxon>Pentapetalae</taxon>
        <taxon>asterids</taxon>
        <taxon>campanulids</taxon>
        <taxon>Asterales</taxon>
        <taxon>Asteraceae</taxon>
        <taxon>Asteroideae</taxon>
        <taxon>Heliantheae alliance</taxon>
        <taxon>Eupatorieae</taxon>
        <taxon>Mikania</taxon>
    </lineage>
</organism>
<keyword evidence="3" id="KW-1185">Reference proteome</keyword>
<keyword evidence="1" id="KW-0472">Membrane</keyword>
<keyword evidence="1" id="KW-0812">Transmembrane</keyword>
<gene>
    <name evidence="2" type="ORF">E3N88_27240</name>
</gene>
<dbReference type="Proteomes" id="UP000326396">
    <property type="component" value="Linkage Group LG4"/>
</dbReference>
<comment type="caution">
    <text evidence="2">The sequence shown here is derived from an EMBL/GenBank/DDBJ whole genome shotgun (WGS) entry which is preliminary data.</text>
</comment>
<accession>A0A5N6MW44</accession>
<keyword evidence="1" id="KW-1133">Transmembrane helix</keyword>
<feature type="transmembrane region" description="Helical" evidence="1">
    <location>
        <begin position="25"/>
        <end position="44"/>
    </location>
</feature>
<feature type="transmembrane region" description="Helical" evidence="1">
    <location>
        <begin position="50"/>
        <end position="70"/>
    </location>
</feature>